<dbReference type="InterPro" id="IPR000683">
    <property type="entry name" value="Gfo/Idh/MocA-like_OxRdtase_N"/>
</dbReference>
<keyword evidence="4" id="KW-1185">Reference proteome</keyword>
<dbReference type="PANTHER" id="PTHR43818:SF5">
    <property type="entry name" value="OXIDOREDUCTASE FAMILY PROTEIN"/>
    <property type="match status" value="1"/>
</dbReference>
<dbReference type="InterPro" id="IPR043906">
    <property type="entry name" value="Gfo/Idh/MocA_OxRdtase_bact_C"/>
</dbReference>
<evidence type="ECO:0000313" key="3">
    <source>
        <dbReference type="EMBL" id="MFC4871766.1"/>
    </source>
</evidence>
<dbReference type="SUPFAM" id="SSF55347">
    <property type="entry name" value="Glyceraldehyde-3-phosphate dehydrogenase-like, C-terminal domain"/>
    <property type="match status" value="1"/>
</dbReference>
<gene>
    <name evidence="3" type="ORF">ACFPFU_08725</name>
</gene>
<dbReference type="Proteomes" id="UP001595818">
    <property type="component" value="Unassembled WGS sequence"/>
</dbReference>
<comment type="caution">
    <text evidence="3">The sequence shown here is derived from an EMBL/GenBank/DDBJ whole genome shotgun (WGS) entry which is preliminary data.</text>
</comment>
<name>A0ABV9SZH5_9BACT</name>
<feature type="domain" description="Gfo/Idh/MocA-like oxidoreductase bacterial type C-terminal" evidence="2">
    <location>
        <begin position="209"/>
        <end position="443"/>
    </location>
</feature>
<dbReference type="Pfam" id="PF19051">
    <property type="entry name" value="GFO_IDH_MocA_C2"/>
    <property type="match status" value="1"/>
</dbReference>
<dbReference type="EMBL" id="JBHSJJ010000004">
    <property type="protein sequence ID" value="MFC4871766.1"/>
    <property type="molecule type" value="Genomic_DNA"/>
</dbReference>
<dbReference type="NCBIfam" id="TIGR01409">
    <property type="entry name" value="TAT_signal_seq"/>
    <property type="match status" value="1"/>
</dbReference>
<dbReference type="InterPro" id="IPR006311">
    <property type="entry name" value="TAT_signal"/>
</dbReference>
<reference evidence="4" key="1">
    <citation type="journal article" date="2019" name="Int. J. Syst. Evol. Microbiol.">
        <title>The Global Catalogue of Microorganisms (GCM) 10K type strain sequencing project: providing services to taxonomists for standard genome sequencing and annotation.</title>
        <authorList>
            <consortium name="The Broad Institute Genomics Platform"/>
            <consortium name="The Broad Institute Genome Sequencing Center for Infectious Disease"/>
            <person name="Wu L."/>
            <person name="Ma J."/>
        </authorList>
    </citation>
    <scope>NUCLEOTIDE SEQUENCE [LARGE SCALE GENOMIC DNA]</scope>
    <source>
        <strain evidence="4">CGMCC 4.7466</strain>
    </source>
</reference>
<dbReference type="Gene3D" id="3.40.50.720">
    <property type="entry name" value="NAD(P)-binding Rossmann-like Domain"/>
    <property type="match status" value="1"/>
</dbReference>
<dbReference type="Pfam" id="PF01408">
    <property type="entry name" value="GFO_IDH_MocA"/>
    <property type="match status" value="1"/>
</dbReference>
<dbReference type="SUPFAM" id="SSF51735">
    <property type="entry name" value="NAD(P)-binding Rossmann-fold domains"/>
    <property type="match status" value="1"/>
</dbReference>
<evidence type="ECO:0000259" key="1">
    <source>
        <dbReference type="Pfam" id="PF01408"/>
    </source>
</evidence>
<dbReference type="InterPro" id="IPR050463">
    <property type="entry name" value="Gfo/Idh/MocA_oxidrdct_glycsds"/>
</dbReference>
<evidence type="ECO:0000313" key="4">
    <source>
        <dbReference type="Proteomes" id="UP001595818"/>
    </source>
</evidence>
<dbReference type="InterPro" id="IPR036291">
    <property type="entry name" value="NAD(P)-bd_dom_sf"/>
</dbReference>
<dbReference type="Gene3D" id="3.30.360.10">
    <property type="entry name" value="Dihydrodipicolinate Reductase, domain 2"/>
    <property type="match status" value="1"/>
</dbReference>
<dbReference type="RefSeq" id="WP_377063548.1">
    <property type="nucleotide sequence ID" value="NZ_JBHSJJ010000004.1"/>
</dbReference>
<feature type="domain" description="Gfo/Idh/MocA-like oxidoreductase N-terminal" evidence="1">
    <location>
        <begin position="62"/>
        <end position="166"/>
    </location>
</feature>
<protein>
    <submittedName>
        <fullName evidence="3">Gfo/Idh/MocA family protein</fullName>
    </submittedName>
</protein>
<proteinExistence type="predicted"/>
<dbReference type="PANTHER" id="PTHR43818">
    <property type="entry name" value="BCDNA.GH03377"/>
    <property type="match status" value="1"/>
</dbReference>
<dbReference type="PROSITE" id="PS51318">
    <property type="entry name" value="TAT"/>
    <property type="match status" value="1"/>
</dbReference>
<accession>A0ABV9SZH5</accession>
<dbReference type="InterPro" id="IPR019546">
    <property type="entry name" value="TAT_signal_bac_arc"/>
</dbReference>
<evidence type="ECO:0000259" key="2">
    <source>
        <dbReference type="Pfam" id="PF19051"/>
    </source>
</evidence>
<sequence>MENSRRDFVKKAFAGAAVVSAGGILPGFSAKSYANILGANERINVASMGVVSRGHAVGTNFASQENCEVIYSCDVDRRAAEKFVNSVADIQGRKPKIEKDIRKVLEDKEVDALIVTSPDHWHAPAAIMACKAGKHVYLEKPCSHNPREGELLMEAQKKYNKVIQVGNQRRSWPNVMKAIEELHSGVIGRPYMAKTWYANNRGPIGVGKKVAVPDWLDFELWQGPAPREDYRDNIVHYNWHWFWHWGTGEALNNGTHMVDLARWGLQVDYPSRVNSSGGRYRYDDDWETPDTQIINIEFENKSCITWEGRSCNGKHVEGGSVGVLFYAEDGTMLIEGGNSYKIFNLKNEVIKEAKNDQVIDPQNLSNPAQALDALHIQNFFDGIKKGTEVRSEIVGAHQSTLLVQLGNIAQRTGRTLDIDSSTGRIKNDKQAMELWSREYEPGWEVTV</sequence>
<organism evidence="3 4">
    <name type="scientific">Negadavirga shengliensis</name>
    <dbReference type="NCBI Taxonomy" id="1389218"/>
    <lineage>
        <taxon>Bacteria</taxon>
        <taxon>Pseudomonadati</taxon>
        <taxon>Bacteroidota</taxon>
        <taxon>Cytophagia</taxon>
        <taxon>Cytophagales</taxon>
        <taxon>Cyclobacteriaceae</taxon>
        <taxon>Negadavirga</taxon>
    </lineage>
</organism>